<evidence type="ECO:0000313" key="3">
    <source>
        <dbReference type="Proteomes" id="UP000253729"/>
    </source>
</evidence>
<sequence>MPFKRIGHYRVNRGDVSPSPIPRPPLDTSVKCFSLVIKLLETVKCDRQTQEPSASGRRIACAFPSPSR</sequence>
<dbReference type="AlphaFoldDB" id="A0A3F3QF28"/>
<evidence type="ECO:0000313" key="2">
    <source>
        <dbReference type="EMBL" id="RDH37868.1"/>
    </source>
</evidence>
<proteinExistence type="predicted"/>
<feature type="region of interest" description="Disordered" evidence="1">
    <location>
        <begin position="48"/>
        <end position="68"/>
    </location>
</feature>
<name>A0A3F3QF28_9EURO</name>
<dbReference type="Proteomes" id="UP000253729">
    <property type="component" value="Unassembled WGS sequence"/>
</dbReference>
<dbReference type="RefSeq" id="XP_026630890.1">
    <property type="nucleotide sequence ID" value="XM_026764614.1"/>
</dbReference>
<evidence type="ECO:0000256" key="1">
    <source>
        <dbReference type="SAM" id="MobiDB-lite"/>
    </source>
</evidence>
<dbReference type="GeneID" id="38132970"/>
<keyword evidence="3" id="KW-1185">Reference proteome</keyword>
<organism evidence="2 3">
    <name type="scientific">Aspergillus welwitschiae</name>
    <dbReference type="NCBI Taxonomy" id="1341132"/>
    <lineage>
        <taxon>Eukaryota</taxon>
        <taxon>Fungi</taxon>
        <taxon>Dikarya</taxon>
        <taxon>Ascomycota</taxon>
        <taxon>Pezizomycotina</taxon>
        <taxon>Eurotiomycetes</taxon>
        <taxon>Eurotiomycetidae</taxon>
        <taxon>Eurotiales</taxon>
        <taxon>Aspergillaceae</taxon>
        <taxon>Aspergillus</taxon>
        <taxon>Aspergillus subgen. Circumdati</taxon>
    </lineage>
</organism>
<dbReference type="EMBL" id="KZ852034">
    <property type="protein sequence ID" value="RDH37868.1"/>
    <property type="molecule type" value="Genomic_DNA"/>
</dbReference>
<reference evidence="2 3" key="1">
    <citation type="submission" date="2018-07" db="EMBL/GenBank/DDBJ databases">
        <title>The genomes of Aspergillus section Nigri reveals drivers in fungal speciation.</title>
        <authorList>
            <consortium name="DOE Joint Genome Institute"/>
            <person name="Vesth T.C."/>
            <person name="Nybo J."/>
            <person name="Theobald S."/>
            <person name="Brandl J."/>
            <person name="Frisvad J.C."/>
            <person name="Nielsen K.F."/>
            <person name="Lyhne E.K."/>
            <person name="Kogle M.E."/>
            <person name="Kuo A."/>
            <person name="Riley R."/>
            <person name="Clum A."/>
            <person name="Nolan M."/>
            <person name="Lipzen A."/>
            <person name="Salamov A."/>
            <person name="Henrissat B."/>
            <person name="Wiebenga A."/>
            <person name="De vries R.P."/>
            <person name="Grigoriev I.V."/>
            <person name="Mortensen U.H."/>
            <person name="Andersen M.R."/>
            <person name="Baker S.E."/>
        </authorList>
    </citation>
    <scope>NUCLEOTIDE SEQUENCE [LARGE SCALE GENOMIC DNA]</scope>
    <source>
        <strain evidence="2 3">CBS 139.54b</strain>
    </source>
</reference>
<accession>A0A3F3QF28</accession>
<gene>
    <name evidence="2" type="ORF">BDQ94DRAFT_135187</name>
</gene>
<protein>
    <submittedName>
        <fullName evidence="2">Uncharacterized protein</fullName>
    </submittedName>
</protein>